<accession>A0ABN9EF69</accession>
<reference evidence="2" key="1">
    <citation type="submission" date="2023-05" db="EMBL/GenBank/DDBJ databases">
        <authorList>
            <person name="Stuckert A."/>
        </authorList>
    </citation>
    <scope>NUCLEOTIDE SEQUENCE</scope>
</reference>
<feature type="compositionally biased region" description="Polar residues" evidence="1">
    <location>
        <begin position="1"/>
        <end position="14"/>
    </location>
</feature>
<name>A0ABN9EF69_9NEOB</name>
<organism evidence="2 3">
    <name type="scientific">Staurois parvus</name>
    <dbReference type="NCBI Taxonomy" id="386267"/>
    <lineage>
        <taxon>Eukaryota</taxon>
        <taxon>Metazoa</taxon>
        <taxon>Chordata</taxon>
        <taxon>Craniata</taxon>
        <taxon>Vertebrata</taxon>
        <taxon>Euteleostomi</taxon>
        <taxon>Amphibia</taxon>
        <taxon>Batrachia</taxon>
        <taxon>Anura</taxon>
        <taxon>Neobatrachia</taxon>
        <taxon>Ranoidea</taxon>
        <taxon>Ranidae</taxon>
        <taxon>Staurois</taxon>
    </lineage>
</organism>
<feature type="compositionally biased region" description="Polar residues" evidence="1">
    <location>
        <begin position="97"/>
        <end position="107"/>
    </location>
</feature>
<evidence type="ECO:0000256" key="1">
    <source>
        <dbReference type="SAM" id="MobiDB-lite"/>
    </source>
</evidence>
<proteinExistence type="predicted"/>
<keyword evidence="3" id="KW-1185">Reference proteome</keyword>
<gene>
    <name evidence="2" type="ORF">SPARVUS_LOCUS9689629</name>
</gene>
<dbReference type="EMBL" id="CATNWA010015379">
    <property type="protein sequence ID" value="CAI9582660.1"/>
    <property type="molecule type" value="Genomic_DNA"/>
</dbReference>
<evidence type="ECO:0000313" key="2">
    <source>
        <dbReference type="EMBL" id="CAI9582660.1"/>
    </source>
</evidence>
<feature type="region of interest" description="Disordered" evidence="1">
    <location>
        <begin position="1"/>
        <end position="107"/>
    </location>
</feature>
<comment type="caution">
    <text evidence="2">The sequence shown here is derived from an EMBL/GenBank/DDBJ whole genome shotgun (WGS) entry which is preliminary data.</text>
</comment>
<sequence>MTAGTGSDIGSSRLDSGHGSPGIRSFGLNSEAPCHLARQGHQGHQARPWALSQLARQQAPSHQVPDCLARQQASGHQASMSFGSPAGTPRHLARQVGTESPGTTSGL</sequence>
<dbReference type="Proteomes" id="UP001162483">
    <property type="component" value="Unassembled WGS sequence"/>
</dbReference>
<evidence type="ECO:0000313" key="3">
    <source>
        <dbReference type="Proteomes" id="UP001162483"/>
    </source>
</evidence>
<feature type="compositionally biased region" description="Polar residues" evidence="1">
    <location>
        <begin position="71"/>
        <end position="82"/>
    </location>
</feature>
<protein>
    <submittedName>
        <fullName evidence="2">Uncharacterized protein</fullName>
    </submittedName>
</protein>